<dbReference type="EMBL" id="SNRW01020374">
    <property type="protein sequence ID" value="KAA6365520.1"/>
    <property type="molecule type" value="Genomic_DNA"/>
</dbReference>
<dbReference type="AlphaFoldDB" id="A0A5J4U5P7"/>
<accession>A0A5J4U5P7</accession>
<gene>
    <name evidence="1" type="ORF">EZS28_038954</name>
</gene>
<sequence>MGDSNYNRLLRNQEKRKTSQILFNRKRLFSRELGRNGTMMGMRNTTITLSNLIDSSYYIQGRIGVGKRDNNSTDMERTGVVDSPNANYSTLEGAKRLLSVLKDGAWMKRNKQKLPPGKIWIFLVDGERRESNYSRSAYQILDQQDNQYKEQQIDGTEAGRDTHALQQYLRNIGLNNVEQFYNYQCWNSHILQQPITQHISNHQSHMHVQYKQGTLSQQYSNLWVNQ</sequence>
<evidence type="ECO:0000313" key="1">
    <source>
        <dbReference type="EMBL" id="KAA6365520.1"/>
    </source>
</evidence>
<organism evidence="1 2">
    <name type="scientific">Streblomastix strix</name>
    <dbReference type="NCBI Taxonomy" id="222440"/>
    <lineage>
        <taxon>Eukaryota</taxon>
        <taxon>Metamonada</taxon>
        <taxon>Preaxostyla</taxon>
        <taxon>Oxymonadida</taxon>
        <taxon>Streblomastigidae</taxon>
        <taxon>Streblomastix</taxon>
    </lineage>
</organism>
<comment type="caution">
    <text evidence="1">The sequence shown here is derived from an EMBL/GenBank/DDBJ whole genome shotgun (WGS) entry which is preliminary data.</text>
</comment>
<protein>
    <submittedName>
        <fullName evidence="1">Uncharacterized protein</fullName>
    </submittedName>
</protein>
<name>A0A5J4U5P7_9EUKA</name>
<reference evidence="1 2" key="1">
    <citation type="submission" date="2019-03" db="EMBL/GenBank/DDBJ databases">
        <title>Single cell metagenomics reveals metabolic interactions within the superorganism composed of flagellate Streblomastix strix and complex community of Bacteroidetes bacteria on its surface.</title>
        <authorList>
            <person name="Treitli S.C."/>
            <person name="Kolisko M."/>
            <person name="Husnik F."/>
            <person name="Keeling P."/>
            <person name="Hampl V."/>
        </authorList>
    </citation>
    <scope>NUCLEOTIDE SEQUENCE [LARGE SCALE GENOMIC DNA]</scope>
    <source>
        <strain evidence="1">ST1C</strain>
    </source>
</reference>
<proteinExistence type="predicted"/>
<evidence type="ECO:0000313" key="2">
    <source>
        <dbReference type="Proteomes" id="UP000324800"/>
    </source>
</evidence>
<dbReference type="Proteomes" id="UP000324800">
    <property type="component" value="Unassembled WGS sequence"/>
</dbReference>